<reference evidence="3" key="1">
    <citation type="journal article" date="2017" name="Cell">
        <title>Insights into land plant evolution garnered from the Marchantia polymorpha genome.</title>
        <authorList>
            <person name="Bowman J.L."/>
            <person name="Kohchi T."/>
            <person name="Yamato K.T."/>
            <person name="Jenkins J."/>
            <person name="Shu S."/>
            <person name="Ishizaki K."/>
            <person name="Yamaoka S."/>
            <person name="Nishihama R."/>
            <person name="Nakamura Y."/>
            <person name="Berger F."/>
            <person name="Adam C."/>
            <person name="Aki S.S."/>
            <person name="Althoff F."/>
            <person name="Araki T."/>
            <person name="Arteaga-Vazquez M.A."/>
            <person name="Balasubrmanian S."/>
            <person name="Barry K."/>
            <person name="Bauer D."/>
            <person name="Boehm C.R."/>
            <person name="Briginshaw L."/>
            <person name="Caballero-Perez J."/>
            <person name="Catarino B."/>
            <person name="Chen F."/>
            <person name="Chiyoda S."/>
            <person name="Chovatia M."/>
            <person name="Davies K.M."/>
            <person name="Delmans M."/>
            <person name="Demura T."/>
            <person name="Dierschke T."/>
            <person name="Dolan L."/>
            <person name="Dorantes-Acosta A.E."/>
            <person name="Eklund D.M."/>
            <person name="Florent S.N."/>
            <person name="Flores-Sandoval E."/>
            <person name="Fujiyama A."/>
            <person name="Fukuzawa H."/>
            <person name="Galik B."/>
            <person name="Grimanelli D."/>
            <person name="Grimwood J."/>
            <person name="Grossniklaus U."/>
            <person name="Hamada T."/>
            <person name="Haseloff J."/>
            <person name="Hetherington A.J."/>
            <person name="Higo A."/>
            <person name="Hirakawa Y."/>
            <person name="Hundley H.N."/>
            <person name="Ikeda Y."/>
            <person name="Inoue K."/>
            <person name="Inoue S.I."/>
            <person name="Ishida S."/>
            <person name="Jia Q."/>
            <person name="Kakita M."/>
            <person name="Kanazawa T."/>
            <person name="Kawai Y."/>
            <person name="Kawashima T."/>
            <person name="Kennedy M."/>
            <person name="Kinose K."/>
            <person name="Kinoshita T."/>
            <person name="Kohara Y."/>
            <person name="Koide E."/>
            <person name="Komatsu K."/>
            <person name="Kopischke S."/>
            <person name="Kubo M."/>
            <person name="Kyozuka J."/>
            <person name="Lagercrantz U."/>
            <person name="Lin S.S."/>
            <person name="Lindquist E."/>
            <person name="Lipzen A.M."/>
            <person name="Lu C.W."/>
            <person name="De Luna E."/>
            <person name="Martienssen R.A."/>
            <person name="Minamino N."/>
            <person name="Mizutani M."/>
            <person name="Mizutani M."/>
            <person name="Mochizuki N."/>
            <person name="Monte I."/>
            <person name="Mosher R."/>
            <person name="Nagasaki H."/>
            <person name="Nakagami H."/>
            <person name="Naramoto S."/>
            <person name="Nishitani K."/>
            <person name="Ohtani M."/>
            <person name="Okamoto T."/>
            <person name="Okumura M."/>
            <person name="Phillips J."/>
            <person name="Pollak B."/>
            <person name="Reinders A."/>
            <person name="Rovekamp M."/>
            <person name="Sano R."/>
            <person name="Sawa S."/>
            <person name="Schmid M.W."/>
            <person name="Shirakawa M."/>
            <person name="Solano R."/>
            <person name="Spunde A."/>
            <person name="Suetsugu N."/>
            <person name="Sugano S."/>
            <person name="Sugiyama A."/>
            <person name="Sun R."/>
            <person name="Suzuki Y."/>
            <person name="Takenaka M."/>
            <person name="Takezawa D."/>
            <person name="Tomogane H."/>
            <person name="Tsuzuki M."/>
            <person name="Ueda T."/>
            <person name="Umeda M."/>
            <person name="Ward J.M."/>
            <person name="Watanabe Y."/>
            <person name="Yazaki K."/>
            <person name="Yokoyama R."/>
            <person name="Yoshitake Y."/>
            <person name="Yotsui I."/>
            <person name="Zachgo S."/>
            <person name="Schmutz J."/>
        </authorList>
    </citation>
    <scope>NUCLEOTIDE SEQUENCE [LARGE SCALE GENOMIC DNA]</scope>
    <source>
        <strain evidence="3">Tak-1</strain>
    </source>
</reference>
<protein>
    <submittedName>
        <fullName evidence="2">Uncharacterized protein</fullName>
    </submittedName>
</protein>
<dbReference type="EMBL" id="KZ772683">
    <property type="protein sequence ID" value="PTQ46406.1"/>
    <property type="molecule type" value="Genomic_DNA"/>
</dbReference>
<organism evidence="2 3">
    <name type="scientific">Marchantia polymorpha</name>
    <name type="common">Common liverwort</name>
    <name type="synonym">Marchantia aquatica</name>
    <dbReference type="NCBI Taxonomy" id="3197"/>
    <lineage>
        <taxon>Eukaryota</taxon>
        <taxon>Viridiplantae</taxon>
        <taxon>Streptophyta</taxon>
        <taxon>Embryophyta</taxon>
        <taxon>Marchantiophyta</taxon>
        <taxon>Marchantiopsida</taxon>
        <taxon>Marchantiidae</taxon>
        <taxon>Marchantiales</taxon>
        <taxon>Marchantiaceae</taxon>
        <taxon>Marchantia</taxon>
    </lineage>
</organism>
<feature type="region of interest" description="Disordered" evidence="1">
    <location>
        <begin position="58"/>
        <end position="83"/>
    </location>
</feature>
<gene>
    <name evidence="2" type="ORF">MARPO_0011s0087</name>
</gene>
<evidence type="ECO:0000313" key="2">
    <source>
        <dbReference type="EMBL" id="PTQ46406.1"/>
    </source>
</evidence>
<evidence type="ECO:0000313" key="3">
    <source>
        <dbReference type="Proteomes" id="UP000244005"/>
    </source>
</evidence>
<dbReference type="Proteomes" id="UP000244005">
    <property type="component" value="Unassembled WGS sequence"/>
</dbReference>
<sequence>MMRNDTVPAHQFSVRPRAGWTKDRRLRNVCSSRTCGPCEDEVGVEECREFQAPSAATYKRPSRSGRAPHPWKAGDVRNVGPID</sequence>
<keyword evidence="3" id="KW-1185">Reference proteome</keyword>
<dbReference type="Gramene" id="Mp4g11020.1">
    <property type="protein sequence ID" value="Mp4g11020.1.cds"/>
    <property type="gene ID" value="Mp4g11020"/>
</dbReference>
<proteinExistence type="predicted"/>
<dbReference type="AlphaFoldDB" id="A0A2R6XK31"/>
<evidence type="ECO:0000256" key="1">
    <source>
        <dbReference type="SAM" id="MobiDB-lite"/>
    </source>
</evidence>
<name>A0A2R6XK31_MARPO</name>
<accession>A0A2R6XK31</accession>